<evidence type="ECO:0000256" key="1">
    <source>
        <dbReference type="SAM" id="Phobius"/>
    </source>
</evidence>
<accession>A0A841CLN7</accession>
<dbReference type="AlphaFoldDB" id="A0A841CLN7"/>
<protein>
    <submittedName>
        <fullName evidence="2">Uncharacterized protein</fullName>
    </submittedName>
</protein>
<sequence length="198" mass="19793">MTDMTVGRELFERALDGEPPLGLDVAALERAEARRARRLRFAVPLAAASVAAVVIGGGVALTGGFGTLGGGPASAGSQPVPGTAPPGNPEAGYCYRTADIGSREVNQHLLFGIAGDGPDGRGDITGEIMSICADAWKNNHAGWNKASPTIEGSAHPVPALVACVLDGRAVDAMEGAVAVFPGGPDTCAGLGLPVADLG</sequence>
<proteinExistence type="predicted"/>
<evidence type="ECO:0000313" key="3">
    <source>
        <dbReference type="Proteomes" id="UP000547510"/>
    </source>
</evidence>
<name>A0A841CLN7_9PSEU</name>
<keyword evidence="1" id="KW-1133">Transmembrane helix</keyword>
<keyword evidence="3" id="KW-1185">Reference proteome</keyword>
<reference evidence="2 3" key="1">
    <citation type="submission" date="2020-08" db="EMBL/GenBank/DDBJ databases">
        <title>Genomic Encyclopedia of Type Strains, Phase III (KMG-III): the genomes of soil and plant-associated and newly described type strains.</title>
        <authorList>
            <person name="Whitman W."/>
        </authorList>
    </citation>
    <scope>NUCLEOTIDE SEQUENCE [LARGE SCALE GENOMIC DNA]</scope>
    <source>
        <strain evidence="2 3">CECT 8640</strain>
    </source>
</reference>
<gene>
    <name evidence="2" type="ORF">FHS29_003877</name>
</gene>
<organism evidence="2 3">
    <name type="scientific">Saccharothrix tamanrassetensis</name>
    <dbReference type="NCBI Taxonomy" id="1051531"/>
    <lineage>
        <taxon>Bacteria</taxon>
        <taxon>Bacillati</taxon>
        <taxon>Actinomycetota</taxon>
        <taxon>Actinomycetes</taxon>
        <taxon>Pseudonocardiales</taxon>
        <taxon>Pseudonocardiaceae</taxon>
        <taxon>Saccharothrix</taxon>
    </lineage>
</organism>
<feature type="transmembrane region" description="Helical" evidence="1">
    <location>
        <begin position="41"/>
        <end position="65"/>
    </location>
</feature>
<evidence type="ECO:0000313" key="2">
    <source>
        <dbReference type="EMBL" id="MBB5957284.1"/>
    </source>
</evidence>
<dbReference type="EMBL" id="JACHJN010000005">
    <property type="protein sequence ID" value="MBB5957284.1"/>
    <property type="molecule type" value="Genomic_DNA"/>
</dbReference>
<dbReference type="RefSeq" id="WP_184692172.1">
    <property type="nucleotide sequence ID" value="NZ_JACHJN010000005.1"/>
</dbReference>
<keyword evidence="1" id="KW-0812">Transmembrane</keyword>
<keyword evidence="1" id="KW-0472">Membrane</keyword>
<comment type="caution">
    <text evidence="2">The sequence shown here is derived from an EMBL/GenBank/DDBJ whole genome shotgun (WGS) entry which is preliminary data.</text>
</comment>
<dbReference type="Proteomes" id="UP000547510">
    <property type="component" value="Unassembled WGS sequence"/>
</dbReference>